<dbReference type="RefSeq" id="XP_007921047.1">
    <property type="nucleotide sequence ID" value="XM_007922856.1"/>
</dbReference>
<reference evidence="1 2" key="1">
    <citation type="journal article" date="2012" name="PLoS Pathog.">
        <title>Diverse lifestyles and strategies of plant pathogenesis encoded in the genomes of eighteen Dothideomycetes fungi.</title>
        <authorList>
            <person name="Ohm R.A."/>
            <person name="Feau N."/>
            <person name="Henrissat B."/>
            <person name="Schoch C.L."/>
            <person name="Horwitz B.A."/>
            <person name="Barry K.W."/>
            <person name="Condon B.J."/>
            <person name="Copeland A.C."/>
            <person name="Dhillon B."/>
            <person name="Glaser F."/>
            <person name="Hesse C.N."/>
            <person name="Kosti I."/>
            <person name="LaButti K."/>
            <person name="Lindquist E.A."/>
            <person name="Lucas S."/>
            <person name="Salamov A.A."/>
            <person name="Bradshaw R.E."/>
            <person name="Ciuffetti L."/>
            <person name="Hamelin R.C."/>
            <person name="Kema G.H.J."/>
            <person name="Lawrence C."/>
            <person name="Scott J.A."/>
            <person name="Spatafora J.W."/>
            <person name="Turgeon B.G."/>
            <person name="de Wit P.J.G.M."/>
            <person name="Zhong S."/>
            <person name="Goodwin S.B."/>
            <person name="Grigoriev I.V."/>
        </authorList>
    </citation>
    <scope>NUCLEOTIDE SEQUENCE [LARGE SCALE GENOMIC DNA]</scope>
    <source>
        <strain evidence="1 2">CIRAD86</strain>
    </source>
</reference>
<evidence type="ECO:0000313" key="1">
    <source>
        <dbReference type="EMBL" id="EME87704.1"/>
    </source>
</evidence>
<dbReference type="AlphaFoldDB" id="N1Q675"/>
<evidence type="ECO:0000313" key="2">
    <source>
        <dbReference type="Proteomes" id="UP000016932"/>
    </source>
</evidence>
<dbReference type="GeneID" id="19332368"/>
<proteinExistence type="predicted"/>
<name>N1Q675_PSEFD</name>
<accession>N1Q675</accession>
<keyword evidence="2" id="KW-1185">Reference proteome</keyword>
<dbReference type="KEGG" id="pfj:MYCFIDRAFT_169475"/>
<organism evidence="1 2">
    <name type="scientific">Pseudocercospora fijiensis (strain CIRAD86)</name>
    <name type="common">Black leaf streak disease fungus</name>
    <name type="synonym">Mycosphaerella fijiensis</name>
    <dbReference type="NCBI Taxonomy" id="383855"/>
    <lineage>
        <taxon>Eukaryota</taxon>
        <taxon>Fungi</taxon>
        <taxon>Dikarya</taxon>
        <taxon>Ascomycota</taxon>
        <taxon>Pezizomycotina</taxon>
        <taxon>Dothideomycetes</taxon>
        <taxon>Dothideomycetidae</taxon>
        <taxon>Mycosphaerellales</taxon>
        <taxon>Mycosphaerellaceae</taxon>
        <taxon>Pseudocercospora</taxon>
    </lineage>
</organism>
<protein>
    <submittedName>
        <fullName evidence="1">Uncharacterized protein</fullName>
    </submittedName>
</protein>
<gene>
    <name evidence="1" type="ORF">MYCFIDRAFT_169475</name>
</gene>
<sequence length="286" mass="31454">MYVCGITTLNFLTYKNTCILTFPFSRKYGVPMYSALSQRIQGLCSYHYSPYFSPALVSVVAKSREIMTSISGVPEAPEPCRRFIDLIRDLVPKLSRALIITLDEMRTVDLLPAILTLNRSPAISQIPISPGVRHPHQTIVEPLAMPLYVSTALAFAHRRAMTFALNSQAENSIAFRCCELDSAGANSNSDLEKLRVENEPGFLRMPLADELRGMSSCLVSLTSSLFLITPADGRMSHRRDAHGGLSPSLYVKLHVAPGYGGPRYYYSSGHASASPLRVGTVGCEDY</sequence>
<dbReference type="HOGENOM" id="CLU_973604_0_0_1"/>
<dbReference type="Proteomes" id="UP000016932">
    <property type="component" value="Unassembled WGS sequence"/>
</dbReference>
<dbReference type="EMBL" id="KB446555">
    <property type="protein sequence ID" value="EME87704.1"/>
    <property type="molecule type" value="Genomic_DNA"/>
</dbReference>
<dbReference type="VEuPathDB" id="FungiDB:MYCFIDRAFT_169475"/>